<dbReference type="InterPro" id="IPR022105">
    <property type="entry name" value="DUF3645"/>
</dbReference>
<dbReference type="Pfam" id="PF12359">
    <property type="entry name" value="DUF3645"/>
    <property type="match status" value="1"/>
</dbReference>
<keyword evidence="4" id="KW-0833">Ubl conjugation pathway</keyword>
<dbReference type="InterPro" id="IPR022099">
    <property type="entry name" value="DUF3638"/>
</dbReference>
<organism evidence="9 10">
    <name type="scientific">Bemisia tabaci</name>
    <name type="common">Sweetpotato whitefly</name>
    <name type="synonym">Aleurodes tabaci</name>
    <dbReference type="NCBI Taxonomy" id="7038"/>
    <lineage>
        <taxon>Eukaryota</taxon>
        <taxon>Metazoa</taxon>
        <taxon>Ecdysozoa</taxon>
        <taxon>Arthropoda</taxon>
        <taxon>Hexapoda</taxon>
        <taxon>Insecta</taxon>
        <taxon>Pterygota</taxon>
        <taxon>Neoptera</taxon>
        <taxon>Paraneoptera</taxon>
        <taxon>Hemiptera</taxon>
        <taxon>Sternorrhyncha</taxon>
        <taxon>Aleyrodoidea</taxon>
        <taxon>Aleyrodidae</taxon>
        <taxon>Aleyrodinae</taxon>
        <taxon>Bemisia</taxon>
    </lineage>
</organism>
<sequence>MEEELKRILPAITSVFGGSFLNFKNASFLETGNREQLLVDLLSSYLRSELSKSGTEDLYGPIRSQISAICKLLELWSSDLSNIYWIRNHKCPEEKARKVARYFLQRIQNFKDCTIIPSGLISTSHSHKIMNEITGSHDHANIAILKRDYKDNCIDWIHVNPGSAYHQHCGSLTGQNVRSVFEINKIDPANITEDFLFLLVGLKAIKPGVSLPDDTYYKEVSLYECLLVFLNGETTFQSHHDENFIPFSPISFVHTWQVIEQAFGYLLQHFIGEAYRTVHQTLLTGFKISLVEKTFSSHQNCGTQLSHFLLQEICRESAQQAFDHGSEKQKFHSLKLIDEIKEFMKETCHSQELLASQKLHLSEICDSSLSFCAPNLKKHVLTSQCLSLPVLKVEPKFVKPSKDDNIIAYLKKFKNSFVEVLINSNDLVDVALLSFGIEMFFIDYLANTDILQASEGSPFCSDDTFLAKMLIDLAEAFHNCQGKLLDHFLSNLPYQPNLFAKNVIIQFFVYASVAALNLRDQRIMDLLKNYNLSVAISDTISLIDIIPHLVIPNAAWLKVLLSLKSFFTQKEGQKSLFSHSKFYKSLFSFEISNNAETENTDVEFAYLLLQTDLQKYFQFINDNSHLGFEKYNRKWQKLAYTDEYLPTIYHLLLKIAYFAKVSLIKIPSWKNNKQIKVGWHFKNSTFYNAPKWVVGRTEYWRSIVHFKIDSKTVSTKPDTNLITSYCLKGPYQRLIINEENVFTPHDHLMEDEVIENEDGEPASISSCHRSENEIIASQNLKPCTMDRIRYLQLGFLQSVPLLKIERLFIALKELQLDVCCEEDCILIKQTLFEISALRNTEAGTCSLLQWTANENPALIHQLGLLFIEKALVMQHRLTQHQALGNILEISLGLLSFYPVEFKDEFIKHLTEIYYLLKKFIVQPPSHLSDSTLLHLNAYLIISVQVKPELLELETPTVLKALIAIQKYEAEGSRLDNDVLLKMYFSSFIWCSRIQNYLKRNENLLNDILASVIPHWNKKNKWLMDESRSLFSCEEYTVKPLLGTIYYQNRPIVGLPNSILNHKIFKDYLSQANFAVMPGTRKIDGNKLPCYHSVDHSPKTRLTHTKDTLLIEEFIKGSYQRFIPAEELFGGRCYPAFILRSPDSEQSFSHWLVDDQKLLLVKDKNRQVMYQWDLEKNFLFSPEESGFVVPWENFKNSTFKDCLEGFELSCWIEVIAQTFPDGLVQFQSLHFPRLGLHFYMKEGKFYCQQIHGYYIAKLQSINSLYGFSNYLILEKKEPNSTSRKIKVVIPHRQVFPSDEFWDKTVFTNLEEVQTPAYFVYDFDQKTGLLKCHHTRAQLYLALLYYCCASLDDHDASNINSYHLSRENLEACWKDQPFDEVELDIIAQFIDPVRMRDFHPHRIALYLKVISLLSSSVQLAFLYMDKPSIESKDTSYALLRKCDEYLPYLISQYIQHKSTISLTVRLSFEEEETIMRRCPDLFQEYKQLYFNQKPWIDVSVESNKSYKDHYGMLFDKESMVKTSFVHLFTTNITEFNFITKQDEVDFSSGFHRILLNIFGLDNFITLYKLAKCAKKLAITIEKYLYLLHHMVFRAKINYDRFPKKLVMMLARVLLLVVENPIFFPDPPPWFGVGAEYVDLSKRWVTRNDLMDNFGEFCWKPTKIYETRREEQDDRREAQIQHNEENSVIWHNFSRSDLDSQSRPKRFPENPMNFQLTYEKDVTFRDATKLLKVRTLYLEAAYNDSMYQFFERVLSLCDRLKYKSSMGWSIAPFTGNSVTVRFSAEKFATSIAQPVNWEKWTIPHEPLIDLNEYFVSNPLSLPNTEFLFDAQLAKPANEYQYQFCKELKASWMIYHNETQLSYSWLNPQCQGKLENTLQMKHQEICQRAQIIWGIISEQLKQRPNSESDNYFALRWHTGQVLHYHKGDVLQLLVEPHKLATYNPDCFDKHDYIIQKLLLYVSLEIQASKINRDLALIEQSKKSGSEVEQFSILQSLVSSLKEHINPASFRYPHWFLFQFENEIIVRENQCELIESMLKGKEKAMYQLNMGEGKSSVILPLLCSNLANGEQILRINVLSALLATMKNFLRQRFSGLIKKHVYTLPFQRDTDVSPQNLKLILEVLEKCQKDRHILLVTPEFHLCLQLKLRELMLENQEQIGATGVFNWETYRRRVPCKIEEYKDLESAEKENLLKKQDECLRVCLQKEKYLNSKDGILKVPPSGQGSKKFAQFKETINDPTFREWSCLKAAYRELLYNSTLGYEDSSKKLSLLNKIDELPIMDLLDESDEILKHGTELNYSVGDKFVFAGEELRWEIPQFFIQAIFCDLEVRDIISQGKVDGFTVLNLNYSPRGGVPFIQLLNEPYYEKYIKPILIEKYFTNIVSSLRKYNVKADESVIEDETCTLRQYVAAELSSDAEKKLLHFIADKGQLKDKILIAKGWLSHGILFHVFNAKYRVQYGLNLNQQLEGHRMKSIAIPFFGKDAPSPRSEFSHPDVMLGFTIISYLYQGLNEQQLKETFLRLKDEFSHQVADSHLQAWAEASRTWIEPLTDSFPPRMLTSLKHLDLSDEQCLNKVHEFLSCNPPAILFYLNQFVFMLDAMQYLYKISANAHSLVGYNAALGFSGTDDRKLTMPFQIKSLRSATQEGTNGKLLSVLTQERNSSYHSLQVEDTNTLLEQLCTYVSKQSHCHALIDAGALVTGLSNYETALFLLERLPVNILGVLYFSDEGNSLTVLTRNNKSMPLQDCFLDEQSLFAYLDDIHTRGTDIKLPLNCHAILTVGMGMQKDKLMQAAMRLRHLAVKQSVSLWGTEATTLAIARNSSVEKAKINSYEVIKWVTQNTIDLISSDLFPVTVRKINFQFLKKAEIWLKEAPEKLDSLVKYCKDKERFSLEEFYAVTPEDQDLADCLYYLVAGRVRAFYQEIEKELRIKQLCNTDFYKKLTNPSDKRIFREELDKICKEVVSYLQTGRVLDSLDNDEEKEVEVEIIEEQEFSIKVGSRSFYTELDWNVNLIFRRDFVALARREGYIEPIHFIKKYVQMPADMKNILWHSDIYMTRNFVQSVEVKGKELLDNYLRPVDVIFIHRRGGTTRLILLSGQEAAQIKIKCYKKLNHNNLLVHLHDINGETQLPVSSLVCEREQKLLTIVKLFSGECQFKSSSEVQCLTKFVGRLYPKCFTNSIFPVDDNVSEKIYDVLIRSGYLDFSGTMTRKLLKLLAPDNSEDTPTFALTDETQIYCEHVLESLHQIYKELIVQSSKSMRENLNTLREWVGTRGRLKDYVGSSLESILNLEKELMILS</sequence>
<dbReference type="EMBL" id="OU963862">
    <property type="protein sequence ID" value="CAH0380841.1"/>
    <property type="molecule type" value="Genomic_DNA"/>
</dbReference>
<reference evidence="9" key="1">
    <citation type="submission" date="2021-12" db="EMBL/GenBank/DDBJ databases">
        <authorList>
            <person name="King R."/>
        </authorList>
    </citation>
    <scope>NUCLEOTIDE SEQUENCE</scope>
</reference>
<evidence type="ECO:0000256" key="5">
    <source>
        <dbReference type="ARBA" id="ARBA00022801"/>
    </source>
</evidence>
<evidence type="ECO:0000256" key="2">
    <source>
        <dbReference type="ARBA" id="ARBA00012759"/>
    </source>
</evidence>
<evidence type="ECO:0000256" key="3">
    <source>
        <dbReference type="ARBA" id="ARBA00022670"/>
    </source>
</evidence>
<name>A0A9N9ZWW0_BEMTA</name>
<feature type="domain" description="DUF3645" evidence="8">
    <location>
        <begin position="2466"/>
        <end position="2496"/>
    </location>
</feature>
<evidence type="ECO:0000313" key="10">
    <source>
        <dbReference type="Proteomes" id="UP001152759"/>
    </source>
</evidence>
<keyword evidence="3" id="KW-0645">Protease</keyword>
<evidence type="ECO:0000259" key="8">
    <source>
        <dbReference type="Pfam" id="PF12359"/>
    </source>
</evidence>
<gene>
    <name evidence="9" type="ORF">BEMITA_LOCUS551</name>
</gene>
<evidence type="ECO:0000313" key="9">
    <source>
        <dbReference type="EMBL" id="CAH0380841.1"/>
    </source>
</evidence>
<evidence type="ECO:0000256" key="6">
    <source>
        <dbReference type="ARBA" id="ARBA00022807"/>
    </source>
</evidence>
<keyword evidence="10" id="KW-1185">Reference proteome</keyword>
<comment type="catalytic activity">
    <reaction evidence="1">
        <text>Thiol-dependent hydrolysis of ester, thioester, amide, peptide and isopeptide bonds formed by the C-terminal Gly of ubiquitin (a 76-residue protein attached to proteins as an intracellular targeting signal).</text>
        <dbReference type="EC" id="3.4.19.12"/>
    </reaction>
</comment>
<protein>
    <recommendedName>
        <fullName evidence="2">ubiquitinyl hydrolase 1</fullName>
        <ecNumber evidence="2">3.4.19.12</ecNumber>
    </recommendedName>
</protein>
<evidence type="ECO:0000256" key="1">
    <source>
        <dbReference type="ARBA" id="ARBA00000707"/>
    </source>
</evidence>
<dbReference type="GO" id="GO:0071947">
    <property type="term" value="P:protein deubiquitination involved in ubiquitin-dependent protein catabolic process"/>
    <property type="evidence" value="ECO:0007669"/>
    <property type="project" value="TreeGrafter"/>
</dbReference>
<dbReference type="GO" id="GO:0005737">
    <property type="term" value="C:cytoplasm"/>
    <property type="evidence" value="ECO:0007669"/>
    <property type="project" value="TreeGrafter"/>
</dbReference>
<dbReference type="GO" id="GO:0005634">
    <property type="term" value="C:nucleus"/>
    <property type="evidence" value="ECO:0007669"/>
    <property type="project" value="TreeGrafter"/>
</dbReference>
<dbReference type="GO" id="GO:0004843">
    <property type="term" value="F:cysteine-type deubiquitinase activity"/>
    <property type="evidence" value="ECO:0007669"/>
    <property type="project" value="UniProtKB-EC"/>
</dbReference>
<dbReference type="GO" id="GO:0070530">
    <property type="term" value="F:K63-linked polyubiquitin modification-dependent protein binding"/>
    <property type="evidence" value="ECO:0007669"/>
    <property type="project" value="TreeGrafter"/>
</dbReference>
<feature type="domain" description="DUF3638" evidence="7">
    <location>
        <begin position="2003"/>
        <end position="2155"/>
    </location>
</feature>
<keyword evidence="6" id="KW-0788">Thiol protease</keyword>
<dbReference type="InterPro" id="IPR051346">
    <property type="entry name" value="OTU_Deubiquitinase"/>
</dbReference>
<proteinExistence type="predicted"/>
<evidence type="ECO:0000259" key="7">
    <source>
        <dbReference type="Pfam" id="PF12340"/>
    </source>
</evidence>
<keyword evidence="5" id="KW-0378">Hydrolase</keyword>
<dbReference type="PANTHER" id="PTHR13367:SF28">
    <property type="entry name" value="UBIQUITIN THIOESTERASE ZRANB1"/>
    <property type="match status" value="1"/>
</dbReference>
<evidence type="ECO:0000256" key="4">
    <source>
        <dbReference type="ARBA" id="ARBA00022786"/>
    </source>
</evidence>
<dbReference type="EC" id="3.4.19.12" evidence="2"/>
<dbReference type="KEGG" id="btab:109039065"/>
<dbReference type="Proteomes" id="UP001152759">
    <property type="component" value="Chromosome 1"/>
</dbReference>
<dbReference type="Pfam" id="PF12340">
    <property type="entry name" value="DUF3638"/>
    <property type="match status" value="1"/>
</dbReference>
<accession>A0A9N9ZWW0</accession>
<dbReference type="PANTHER" id="PTHR13367">
    <property type="entry name" value="UBIQUITIN THIOESTERASE"/>
    <property type="match status" value="1"/>
</dbReference>